<dbReference type="Proteomes" id="UP000199497">
    <property type="component" value="Unassembled WGS sequence"/>
</dbReference>
<proteinExistence type="predicted"/>
<keyword evidence="3" id="KW-1185">Reference proteome</keyword>
<gene>
    <name evidence="2" type="ORF">SAMN04487905_10829</name>
</gene>
<dbReference type="STRING" id="405564.SAMN04487905_10829"/>
<dbReference type="SUPFAM" id="SSF53927">
    <property type="entry name" value="Cytidine deaminase-like"/>
    <property type="match status" value="1"/>
</dbReference>
<evidence type="ECO:0000313" key="3">
    <source>
        <dbReference type="Proteomes" id="UP000199497"/>
    </source>
</evidence>
<dbReference type="InterPro" id="IPR002125">
    <property type="entry name" value="CMP_dCMP_dom"/>
</dbReference>
<name>A0A1H0V6I4_9ACTN</name>
<dbReference type="AlphaFoldDB" id="A0A1H0V6I4"/>
<reference evidence="3" key="1">
    <citation type="submission" date="2016-10" db="EMBL/GenBank/DDBJ databases">
        <authorList>
            <person name="Varghese N."/>
            <person name="Submissions S."/>
        </authorList>
    </citation>
    <scope>NUCLEOTIDE SEQUENCE [LARGE SCALE GENOMIC DNA]</scope>
    <source>
        <strain evidence="3">DSM 46732</strain>
    </source>
</reference>
<feature type="domain" description="CMP/dCMP-type deaminase" evidence="1">
    <location>
        <begin position="9"/>
        <end position="123"/>
    </location>
</feature>
<dbReference type="InterPro" id="IPR016193">
    <property type="entry name" value="Cytidine_deaminase-like"/>
</dbReference>
<accession>A0A1H0V6I4</accession>
<protein>
    <submittedName>
        <fullName evidence="2">tRNA(Arg) A34 adenosine deaminase TadA</fullName>
    </submittedName>
</protein>
<dbReference type="Gene3D" id="3.40.140.10">
    <property type="entry name" value="Cytidine Deaminase, domain 2"/>
    <property type="match status" value="1"/>
</dbReference>
<dbReference type="GO" id="GO:0006152">
    <property type="term" value="P:purine nucleoside catabolic process"/>
    <property type="evidence" value="ECO:0007669"/>
    <property type="project" value="TreeGrafter"/>
</dbReference>
<evidence type="ECO:0000313" key="2">
    <source>
        <dbReference type="EMBL" id="SDP73875.1"/>
    </source>
</evidence>
<dbReference type="Pfam" id="PF00383">
    <property type="entry name" value="dCMP_cyt_deam_1"/>
    <property type="match status" value="1"/>
</dbReference>
<dbReference type="CDD" id="cd01285">
    <property type="entry name" value="nucleoside_deaminase"/>
    <property type="match status" value="1"/>
</dbReference>
<dbReference type="PANTHER" id="PTHR11079">
    <property type="entry name" value="CYTOSINE DEAMINASE FAMILY MEMBER"/>
    <property type="match status" value="1"/>
</dbReference>
<dbReference type="RefSeq" id="WP_092602118.1">
    <property type="nucleotide sequence ID" value="NZ_FNJR01000008.1"/>
</dbReference>
<evidence type="ECO:0000259" key="1">
    <source>
        <dbReference type="PROSITE" id="PS51747"/>
    </source>
</evidence>
<dbReference type="PROSITE" id="PS51747">
    <property type="entry name" value="CYT_DCMP_DEAMINASES_2"/>
    <property type="match status" value="1"/>
</dbReference>
<dbReference type="EMBL" id="FNJR01000008">
    <property type="protein sequence ID" value="SDP73875.1"/>
    <property type="molecule type" value="Genomic_DNA"/>
</dbReference>
<dbReference type="OrthoDB" id="9802676at2"/>
<dbReference type="PANTHER" id="PTHR11079:SF161">
    <property type="entry name" value="CMP_DCMP-TYPE DEAMINASE DOMAIN-CONTAINING PROTEIN"/>
    <property type="match status" value="1"/>
</dbReference>
<organism evidence="2 3">
    <name type="scientific">Actinopolyspora xinjiangensis</name>
    <dbReference type="NCBI Taxonomy" id="405564"/>
    <lineage>
        <taxon>Bacteria</taxon>
        <taxon>Bacillati</taxon>
        <taxon>Actinomycetota</taxon>
        <taxon>Actinomycetes</taxon>
        <taxon>Actinopolysporales</taxon>
        <taxon>Actinopolysporaceae</taxon>
        <taxon>Actinopolyspora</taxon>
    </lineage>
</organism>
<dbReference type="GO" id="GO:0047974">
    <property type="term" value="F:guanosine deaminase activity"/>
    <property type="evidence" value="ECO:0007669"/>
    <property type="project" value="TreeGrafter"/>
</dbReference>
<sequence length="176" mass="19409">MPTTALSTERLDDYVGQAVALSLSNVRNDGVPFAALVVDPEHGVVGSGVNRVTTDRDPLAHAEVVALRDASGSQSRFRRGGCVLIASGEPCALCYTSALYSNITHVVSAVDRYEAARQGFDYLDSYKLFAEPPETWRGLRTRHWPVDDSLTPFTTWRDLHLGKSPRNTPRKRSAYE</sequence>